<name>B8HNB8_CYAP4</name>
<protein>
    <submittedName>
        <fullName evidence="1">Uncharacterized protein</fullName>
    </submittedName>
</protein>
<proteinExistence type="predicted"/>
<sequence length="81" mass="8816">MALEGSLYADCRNLLTAGRIILKGYQDQSLIPVIVLLTDLPVAVLAQSAHAPTAIVLEYPTTAANKPLPQPFYLARRLRIS</sequence>
<gene>
    <name evidence="1" type="ordered locus">Cyan7425_4947</name>
</gene>
<accession>B8HNB8</accession>
<organism evidence="1">
    <name type="scientific">Cyanothece sp. (strain PCC 7425 / ATCC 29141)</name>
    <dbReference type="NCBI Taxonomy" id="395961"/>
    <lineage>
        <taxon>Bacteria</taxon>
        <taxon>Bacillati</taxon>
        <taxon>Cyanobacteriota</taxon>
        <taxon>Cyanophyceae</taxon>
        <taxon>Gomontiellales</taxon>
        <taxon>Cyanothecaceae</taxon>
        <taxon>Cyanothece</taxon>
    </lineage>
</organism>
<dbReference type="KEGG" id="cyn:Cyan7425_4947"/>
<dbReference type="EMBL" id="CP001344">
    <property type="protein sequence ID" value="ACL47245.1"/>
    <property type="molecule type" value="Genomic_DNA"/>
</dbReference>
<evidence type="ECO:0000313" key="1">
    <source>
        <dbReference type="EMBL" id="ACL47245.1"/>
    </source>
</evidence>
<dbReference type="STRING" id="395961.Cyan7425_4947"/>
<dbReference type="AlphaFoldDB" id="B8HNB8"/>
<dbReference type="HOGENOM" id="CLU_2568138_0_0_3"/>
<reference evidence="1" key="1">
    <citation type="submission" date="2009-01" db="EMBL/GenBank/DDBJ databases">
        <title>Complete sequence of chromosome Cyanothece sp. PCC 7425.</title>
        <authorList>
            <consortium name="US DOE Joint Genome Institute"/>
            <person name="Lucas S."/>
            <person name="Copeland A."/>
            <person name="Lapidus A."/>
            <person name="Glavina del Rio T."/>
            <person name="Dalin E."/>
            <person name="Tice H."/>
            <person name="Bruce D."/>
            <person name="Goodwin L."/>
            <person name="Pitluck S."/>
            <person name="Sims D."/>
            <person name="Meineke L."/>
            <person name="Brettin T."/>
            <person name="Detter J.C."/>
            <person name="Han C."/>
            <person name="Larimer F."/>
            <person name="Land M."/>
            <person name="Hauser L."/>
            <person name="Kyrpides N."/>
            <person name="Ovchinnikova G."/>
            <person name="Liberton M."/>
            <person name="Stoeckel J."/>
            <person name="Banerjee A."/>
            <person name="Singh A."/>
            <person name="Page L."/>
            <person name="Sato H."/>
            <person name="Zhao L."/>
            <person name="Sherman L."/>
            <person name="Pakrasi H."/>
            <person name="Richardson P."/>
        </authorList>
    </citation>
    <scope>NUCLEOTIDE SEQUENCE</scope>
    <source>
        <strain evidence="1">PCC 7425</strain>
    </source>
</reference>